<comment type="similarity">
    <text evidence="1">Belongs to the LysR transcriptional regulatory family.</text>
</comment>
<dbReference type="InterPro" id="IPR000847">
    <property type="entry name" value="LysR_HTH_N"/>
</dbReference>
<keyword evidence="4" id="KW-0804">Transcription</keyword>
<keyword evidence="3" id="KW-0238">DNA-binding</keyword>
<dbReference type="AlphaFoldDB" id="A0A369WDB9"/>
<evidence type="ECO:0000313" key="6">
    <source>
        <dbReference type="EMBL" id="RDE19169.1"/>
    </source>
</evidence>
<keyword evidence="2" id="KW-0805">Transcription regulation</keyword>
<evidence type="ECO:0000256" key="3">
    <source>
        <dbReference type="ARBA" id="ARBA00023125"/>
    </source>
</evidence>
<dbReference type="PRINTS" id="PR00039">
    <property type="entry name" value="HTHLYSR"/>
</dbReference>
<dbReference type="PANTHER" id="PTHR30537">
    <property type="entry name" value="HTH-TYPE TRANSCRIPTIONAL REGULATOR"/>
    <property type="match status" value="1"/>
</dbReference>
<feature type="domain" description="HTH lysR-type" evidence="5">
    <location>
        <begin position="1"/>
        <end position="59"/>
    </location>
</feature>
<dbReference type="Gene3D" id="1.10.10.10">
    <property type="entry name" value="Winged helix-like DNA-binding domain superfamily/Winged helix DNA-binding domain"/>
    <property type="match status" value="1"/>
</dbReference>
<accession>A0A369WDB9</accession>
<keyword evidence="7" id="KW-1185">Reference proteome</keyword>
<dbReference type="InterPro" id="IPR036388">
    <property type="entry name" value="WH-like_DNA-bd_sf"/>
</dbReference>
<organism evidence="6 7">
    <name type="scientific">Motiliproteus coralliicola</name>
    <dbReference type="NCBI Taxonomy" id="2283196"/>
    <lineage>
        <taxon>Bacteria</taxon>
        <taxon>Pseudomonadati</taxon>
        <taxon>Pseudomonadota</taxon>
        <taxon>Gammaproteobacteria</taxon>
        <taxon>Oceanospirillales</taxon>
        <taxon>Oceanospirillaceae</taxon>
        <taxon>Motiliproteus</taxon>
    </lineage>
</organism>
<dbReference type="CDD" id="cd08422">
    <property type="entry name" value="PBP2_CrgA_like"/>
    <property type="match status" value="1"/>
</dbReference>
<comment type="caution">
    <text evidence="6">The sequence shown here is derived from an EMBL/GenBank/DDBJ whole genome shotgun (WGS) entry which is preliminary data.</text>
</comment>
<evidence type="ECO:0000256" key="1">
    <source>
        <dbReference type="ARBA" id="ARBA00009437"/>
    </source>
</evidence>
<dbReference type="SUPFAM" id="SSF53850">
    <property type="entry name" value="Periplasmic binding protein-like II"/>
    <property type="match status" value="1"/>
</dbReference>
<protein>
    <submittedName>
        <fullName evidence="6">LysR family transcriptional regulator</fullName>
    </submittedName>
</protein>
<dbReference type="RefSeq" id="WP_114696791.1">
    <property type="nucleotide sequence ID" value="NZ_QQOH01000004.1"/>
</dbReference>
<dbReference type="FunFam" id="1.10.10.10:FF:000001">
    <property type="entry name" value="LysR family transcriptional regulator"/>
    <property type="match status" value="1"/>
</dbReference>
<evidence type="ECO:0000259" key="5">
    <source>
        <dbReference type="PROSITE" id="PS50931"/>
    </source>
</evidence>
<dbReference type="Proteomes" id="UP000253769">
    <property type="component" value="Unassembled WGS sequence"/>
</dbReference>
<evidence type="ECO:0000256" key="4">
    <source>
        <dbReference type="ARBA" id="ARBA00023163"/>
    </source>
</evidence>
<reference evidence="6 7" key="1">
    <citation type="submission" date="2018-07" db="EMBL/GenBank/DDBJ databases">
        <title>Motiliproteus coralliicola sp. nov., a bacterium isolated from Coral.</title>
        <authorList>
            <person name="Wang G."/>
        </authorList>
    </citation>
    <scope>NUCLEOTIDE SEQUENCE [LARGE SCALE GENOMIC DNA]</scope>
    <source>
        <strain evidence="6 7">C34</strain>
    </source>
</reference>
<dbReference type="GO" id="GO:0043565">
    <property type="term" value="F:sequence-specific DNA binding"/>
    <property type="evidence" value="ECO:0007669"/>
    <property type="project" value="TreeGrafter"/>
</dbReference>
<evidence type="ECO:0000313" key="7">
    <source>
        <dbReference type="Proteomes" id="UP000253769"/>
    </source>
</evidence>
<dbReference type="EMBL" id="QQOH01000004">
    <property type="protein sequence ID" value="RDE19169.1"/>
    <property type="molecule type" value="Genomic_DNA"/>
</dbReference>
<evidence type="ECO:0000256" key="2">
    <source>
        <dbReference type="ARBA" id="ARBA00023015"/>
    </source>
</evidence>
<proteinExistence type="inferred from homology"/>
<dbReference type="Gene3D" id="3.40.190.290">
    <property type="match status" value="1"/>
</dbReference>
<name>A0A369WDB9_9GAMM</name>
<dbReference type="InterPro" id="IPR036390">
    <property type="entry name" value="WH_DNA-bd_sf"/>
</dbReference>
<dbReference type="GO" id="GO:0003700">
    <property type="term" value="F:DNA-binding transcription factor activity"/>
    <property type="evidence" value="ECO:0007669"/>
    <property type="project" value="InterPro"/>
</dbReference>
<dbReference type="InterPro" id="IPR058163">
    <property type="entry name" value="LysR-type_TF_proteobact-type"/>
</dbReference>
<dbReference type="Pfam" id="PF03466">
    <property type="entry name" value="LysR_substrate"/>
    <property type="match status" value="1"/>
</dbReference>
<dbReference type="PROSITE" id="PS50931">
    <property type="entry name" value="HTH_LYSR"/>
    <property type="match status" value="1"/>
</dbReference>
<dbReference type="OrthoDB" id="6183733at2"/>
<dbReference type="InterPro" id="IPR005119">
    <property type="entry name" value="LysR_subst-bd"/>
</dbReference>
<dbReference type="PANTHER" id="PTHR30537:SF5">
    <property type="entry name" value="HTH-TYPE TRANSCRIPTIONAL ACTIVATOR TTDR-RELATED"/>
    <property type="match status" value="1"/>
</dbReference>
<sequence>MNQLRPMAVFARIVESGSITAAADSLQLSKSVVSQHLKSLEKELGVTLLKRTTRRQNLTSAGEAFYQHCREINRLAEQAWQQAREEQEIPKGKLRITAPHALMGPLVAPTVATLIRRYPLLQPELISSDRHLDLAAENIDLAIRVGPSQDSRIRQRRIGQFRDVLCASQQLLSTEPLSQLDYIANTWQREQIDHQLVDEQGNPKHYHAQARCRADSFDACLALLESGAGIGLIPDFKLDQHRPRLAELFPGYRLPLNPVYALHTFERQLPLSVQLCIEEIAQRFDQG</sequence>
<dbReference type="SUPFAM" id="SSF46785">
    <property type="entry name" value="Winged helix' DNA-binding domain"/>
    <property type="match status" value="1"/>
</dbReference>
<dbReference type="Pfam" id="PF00126">
    <property type="entry name" value="HTH_1"/>
    <property type="match status" value="1"/>
</dbReference>
<dbReference type="GO" id="GO:0006351">
    <property type="term" value="P:DNA-templated transcription"/>
    <property type="evidence" value="ECO:0007669"/>
    <property type="project" value="TreeGrafter"/>
</dbReference>
<gene>
    <name evidence="6" type="ORF">DV711_14980</name>
</gene>